<dbReference type="InterPro" id="IPR011344">
    <property type="entry name" value="ssDNA-bd"/>
</dbReference>
<dbReference type="PROSITE" id="PS50935">
    <property type="entry name" value="SSB"/>
    <property type="match status" value="1"/>
</dbReference>
<gene>
    <name evidence="4" type="primary">105312723</name>
</gene>
<dbReference type="InterPro" id="IPR000424">
    <property type="entry name" value="Primosome_PriB/ssb"/>
</dbReference>
<evidence type="ECO:0000256" key="3">
    <source>
        <dbReference type="SAM" id="MobiDB-lite"/>
    </source>
</evidence>
<dbReference type="GO" id="GO:0003697">
    <property type="term" value="F:single-stranded DNA binding"/>
    <property type="evidence" value="ECO:0007669"/>
    <property type="project" value="InterPro"/>
</dbReference>
<dbReference type="AlphaFoldDB" id="A0A1X7UWS6"/>
<dbReference type="KEGG" id="aqu:105312723"/>
<keyword evidence="5" id="KW-1185">Reference proteome</keyword>
<proteinExistence type="predicted"/>
<dbReference type="GO" id="GO:0006260">
    <property type="term" value="P:DNA replication"/>
    <property type="evidence" value="ECO:0007669"/>
    <property type="project" value="InterPro"/>
</dbReference>
<comment type="subcellular location">
    <subcellularLocation>
        <location evidence="2">Mitochondrion</location>
    </subcellularLocation>
</comment>
<evidence type="ECO:0000313" key="5">
    <source>
        <dbReference type="Proteomes" id="UP000007879"/>
    </source>
</evidence>
<dbReference type="InterPro" id="IPR012340">
    <property type="entry name" value="NA-bd_OB-fold"/>
</dbReference>
<reference evidence="5" key="1">
    <citation type="journal article" date="2010" name="Nature">
        <title>The Amphimedon queenslandica genome and the evolution of animal complexity.</title>
        <authorList>
            <person name="Srivastava M."/>
            <person name="Simakov O."/>
            <person name="Chapman J."/>
            <person name="Fahey B."/>
            <person name="Gauthier M.E."/>
            <person name="Mitros T."/>
            <person name="Richards G.S."/>
            <person name="Conaco C."/>
            <person name="Dacre M."/>
            <person name="Hellsten U."/>
            <person name="Larroux C."/>
            <person name="Putnam N.H."/>
            <person name="Stanke M."/>
            <person name="Adamska M."/>
            <person name="Darling A."/>
            <person name="Degnan S.M."/>
            <person name="Oakley T.H."/>
            <person name="Plachetzki D.C."/>
            <person name="Zhai Y."/>
            <person name="Adamski M."/>
            <person name="Calcino A."/>
            <person name="Cummins S.F."/>
            <person name="Goodstein D.M."/>
            <person name="Harris C."/>
            <person name="Jackson D.J."/>
            <person name="Leys S.P."/>
            <person name="Shu S."/>
            <person name="Woodcroft B.J."/>
            <person name="Vervoort M."/>
            <person name="Kosik K.S."/>
            <person name="Manning G."/>
            <person name="Degnan B.M."/>
            <person name="Rokhsar D.S."/>
        </authorList>
    </citation>
    <scope>NUCLEOTIDE SEQUENCE [LARGE SCALE GENOMIC DNA]</scope>
</reference>
<accession>A0A1X7UWS6</accession>
<organism evidence="4">
    <name type="scientific">Amphimedon queenslandica</name>
    <name type="common">Sponge</name>
    <dbReference type="NCBI Taxonomy" id="400682"/>
    <lineage>
        <taxon>Eukaryota</taxon>
        <taxon>Metazoa</taxon>
        <taxon>Porifera</taxon>
        <taxon>Demospongiae</taxon>
        <taxon>Heteroscleromorpha</taxon>
        <taxon>Haplosclerida</taxon>
        <taxon>Niphatidae</taxon>
        <taxon>Amphimedon</taxon>
    </lineage>
</organism>
<dbReference type="PIRSF" id="PIRSF002070">
    <property type="entry name" value="SSB"/>
    <property type="match status" value="1"/>
</dbReference>
<dbReference type="Gene3D" id="2.40.50.140">
    <property type="entry name" value="Nucleic acid-binding proteins"/>
    <property type="match status" value="1"/>
</dbReference>
<dbReference type="SUPFAM" id="SSF50249">
    <property type="entry name" value="Nucleic acid-binding proteins"/>
    <property type="match status" value="1"/>
</dbReference>
<keyword evidence="1 2" id="KW-0238">DNA-binding</keyword>
<dbReference type="Pfam" id="PF00436">
    <property type="entry name" value="SSB"/>
    <property type="match status" value="1"/>
</dbReference>
<dbReference type="Proteomes" id="UP000007879">
    <property type="component" value="Unassembled WGS sequence"/>
</dbReference>
<sequence length="170" mass="18761">MFRQTLFKVSNVASSIRTLKTAPVLSIEKSFCKVQLLGRIGADPKIISTGNREVVLFNVAVNIMAKKLDPAGETSDPEAADNIHQYTHWHAVVVRRPTLQTHVLKNFFKGTRVLCNGVLALKTQEGSNRPSYTVVLDEITNLGHPSQRQNLSESSEDKNESSETDNADTA</sequence>
<protein>
    <recommendedName>
        <fullName evidence="2">Single-stranded DNA-binding protein</fullName>
    </recommendedName>
</protein>
<evidence type="ECO:0000256" key="1">
    <source>
        <dbReference type="ARBA" id="ARBA00023125"/>
    </source>
</evidence>
<dbReference type="EnsemblMetazoa" id="XM_011405589.2">
    <property type="protein sequence ID" value="XP_011403891.1"/>
    <property type="gene ID" value="LOC105312723"/>
</dbReference>
<feature type="region of interest" description="Disordered" evidence="3">
    <location>
        <begin position="143"/>
        <end position="170"/>
    </location>
</feature>
<dbReference type="InParanoid" id="A0A1X7UWS6"/>
<evidence type="ECO:0000256" key="2">
    <source>
        <dbReference type="PIRNR" id="PIRNR002070"/>
    </source>
</evidence>
<dbReference type="OrthoDB" id="1078367at2759"/>
<dbReference type="EnsemblMetazoa" id="Aqu2.1.32116_001">
    <property type="protein sequence ID" value="Aqu2.1.32116_001"/>
    <property type="gene ID" value="Aqu2.1.32116"/>
</dbReference>
<dbReference type="GO" id="GO:0005739">
    <property type="term" value="C:mitochondrion"/>
    <property type="evidence" value="ECO:0007669"/>
    <property type="project" value="UniProtKB-SubCell"/>
</dbReference>
<reference evidence="4" key="2">
    <citation type="submission" date="2017-05" db="UniProtKB">
        <authorList>
            <consortium name="EnsemblMetazoa"/>
        </authorList>
    </citation>
    <scope>IDENTIFICATION</scope>
</reference>
<dbReference type="STRING" id="400682.A0A1X7UWS6"/>
<keyword evidence="2" id="KW-0496">Mitochondrion</keyword>
<evidence type="ECO:0000313" key="4">
    <source>
        <dbReference type="EnsemblMetazoa" id="Aqu2.1.32116_001"/>
    </source>
</evidence>
<name>A0A1X7UWS6_AMPQE</name>
<dbReference type="CDD" id="cd04496">
    <property type="entry name" value="SSB_OBF"/>
    <property type="match status" value="1"/>
</dbReference>